<sequence length="268" mass="29654">MGMGERRLLELRGTRQVRPEQVVPARLAGLPLLSCFGFDVHEPEPVRRRKIPGGTVKIGFALDGVFEGRALRPFAFVVGMHDRGGFATHAGRLCGVQVQLDPLTARRLLGVPLHELRNRRVDLDEFLGPSAREATERLGATRSWADRFEVVGGYLREWFARTDYSGDPAIAYAAGLLRRSGGRVPLNELISESGWSPRHFRRRFADDIGLSPKTFGALTRFTAALRAAAAAPEPDLSRIADESGYYDQAHMHRDFLRFAGAPPGRLLG</sequence>
<evidence type="ECO:0000259" key="4">
    <source>
        <dbReference type="PROSITE" id="PS01124"/>
    </source>
</evidence>
<dbReference type="KEGG" id="nah:F5544_36935"/>
<dbReference type="PANTHER" id="PTHR46796:SF15">
    <property type="entry name" value="BLL1074 PROTEIN"/>
    <property type="match status" value="1"/>
</dbReference>
<keyword evidence="3" id="KW-0804">Transcription</keyword>
<dbReference type="RefSeq" id="WP_167477502.1">
    <property type="nucleotide sequence ID" value="NZ_CP046172.1"/>
</dbReference>
<dbReference type="SMART" id="SM00342">
    <property type="entry name" value="HTH_ARAC"/>
    <property type="match status" value="1"/>
</dbReference>
<keyword evidence="1" id="KW-0805">Transcription regulation</keyword>
<evidence type="ECO:0000256" key="3">
    <source>
        <dbReference type="ARBA" id="ARBA00023163"/>
    </source>
</evidence>
<reference evidence="5 6" key="1">
    <citation type="journal article" date="2019" name="ACS Chem. Biol.">
        <title>Identification and Mobilization of a Cryptic Antibiotic Biosynthesis Gene Locus from a Human-Pathogenic Nocardia Isolate.</title>
        <authorList>
            <person name="Herisse M."/>
            <person name="Ishida K."/>
            <person name="Porter J.L."/>
            <person name="Howden B."/>
            <person name="Hertweck C."/>
            <person name="Stinear T.P."/>
            <person name="Pidot S.J."/>
        </authorList>
    </citation>
    <scope>NUCLEOTIDE SEQUENCE [LARGE SCALE GENOMIC DNA]</scope>
    <source>
        <strain evidence="5 6">AUSMDU00012717</strain>
    </source>
</reference>
<proteinExistence type="predicted"/>
<dbReference type="AlphaFoldDB" id="A0A6G9YPJ1"/>
<evidence type="ECO:0000313" key="6">
    <source>
        <dbReference type="Proteomes" id="UP000503540"/>
    </source>
</evidence>
<evidence type="ECO:0000313" key="5">
    <source>
        <dbReference type="EMBL" id="QIS15215.1"/>
    </source>
</evidence>
<dbReference type="InterPro" id="IPR050204">
    <property type="entry name" value="AraC_XylS_family_regulators"/>
</dbReference>
<name>A0A6G9YPJ1_9NOCA</name>
<dbReference type="EMBL" id="CP046172">
    <property type="protein sequence ID" value="QIS15215.1"/>
    <property type="molecule type" value="Genomic_DNA"/>
</dbReference>
<dbReference type="InterPro" id="IPR018060">
    <property type="entry name" value="HTH_AraC"/>
</dbReference>
<dbReference type="Gene3D" id="1.10.10.60">
    <property type="entry name" value="Homeodomain-like"/>
    <property type="match status" value="1"/>
</dbReference>
<dbReference type="PANTHER" id="PTHR46796">
    <property type="entry name" value="HTH-TYPE TRANSCRIPTIONAL ACTIVATOR RHAS-RELATED"/>
    <property type="match status" value="1"/>
</dbReference>
<keyword evidence="2" id="KW-0238">DNA-binding</keyword>
<dbReference type="Pfam" id="PF12833">
    <property type="entry name" value="HTH_18"/>
    <property type="match status" value="1"/>
</dbReference>
<dbReference type="GO" id="GO:0043565">
    <property type="term" value="F:sequence-specific DNA binding"/>
    <property type="evidence" value="ECO:0007669"/>
    <property type="project" value="InterPro"/>
</dbReference>
<organism evidence="5 6">
    <name type="scientific">Nocardia arthritidis</name>
    <dbReference type="NCBI Taxonomy" id="228602"/>
    <lineage>
        <taxon>Bacteria</taxon>
        <taxon>Bacillati</taxon>
        <taxon>Actinomycetota</taxon>
        <taxon>Actinomycetes</taxon>
        <taxon>Mycobacteriales</taxon>
        <taxon>Nocardiaceae</taxon>
        <taxon>Nocardia</taxon>
    </lineage>
</organism>
<accession>A0A6G9YPJ1</accession>
<evidence type="ECO:0000256" key="1">
    <source>
        <dbReference type="ARBA" id="ARBA00023015"/>
    </source>
</evidence>
<protein>
    <submittedName>
        <fullName evidence="5">Helix-turn-helix domain-containing protein</fullName>
    </submittedName>
</protein>
<feature type="domain" description="HTH araC/xylS-type" evidence="4">
    <location>
        <begin position="167"/>
        <end position="268"/>
    </location>
</feature>
<gene>
    <name evidence="5" type="ORF">F5544_36935</name>
</gene>
<evidence type="ECO:0000256" key="2">
    <source>
        <dbReference type="ARBA" id="ARBA00023125"/>
    </source>
</evidence>
<dbReference type="GO" id="GO:0003700">
    <property type="term" value="F:DNA-binding transcription factor activity"/>
    <property type="evidence" value="ECO:0007669"/>
    <property type="project" value="InterPro"/>
</dbReference>
<dbReference type="PROSITE" id="PS01124">
    <property type="entry name" value="HTH_ARAC_FAMILY_2"/>
    <property type="match status" value="1"/>
</dbReference>
<keyword evidence="6" id="KW-1185">Reference proteome</keyword>
<dbReference type="Proteomes" id="UP000503540">
    <property type="component" value="Chromosome"/>
</dbReference>